<evidence type="ECO:0000256" key="1">
    <source>
        <dbReference type="ARBA" id="ARBA00007847"/>
    </source>
</evidence>
<dbReference type="InterPro" id="IPR015942">
    <property type="entry name" value="Asp/Glu/hydantoin_racemase"/>
</dbReference>
<keyword evidence="2" id="KW-0413">Isomerase</keyword>
<dbReference type="Pfam" id="PF01177">
    <property type="entry name" value="Asp_Glu_race"/>
    <property type="match status" value="1"/>
</dbReference>
<dbReference type="RefSeq" id="WP_208232736.1">
    <property type="nucleotide sequence ID" value="NZ_JAGEVG010000004.1"/>
</dbReference>
<dbReference type="Proteomes" id="UP000681315">
    <property type="component" value="Unassembled WGS sequence"/>
</dbReference>
<accession>A0ABS3SPF1</accession>
<evidence type="ECO:0000256" key="2">
    <source>
        <dbReference type="ARBA" id="ARBA00023235"/>
    </source>
</evidence>
<sequence length="251" mass="27687">MIGIVGGVGPYAGIDLLKNIFDNTLAKRDQDHLDALLFSLPSKIKDRTEYLLGEVDENPGYSIAKIISDLEKSGATVVGIPCNTAHSPEIFSLVMDELHKQGSHIELLHMINETIDFIKVNYPHVSKIGVLSTTGTYKQKIYSNALKHNGFEAVVPTLDLQERCVHPAIYHPEYGIKSKSNPFHPDAKNNLEIAIDYLKENGAEAVILGCTEIPLVITTKEVNGMIAINPTNVLARKLIHKINPAKLKPYN</sequence>
<dbReference type="InterPro" id="IPR001920">
    <property type="entry name" value="Asp/Glu_race"/>
</dbReference>
<protein>
    <submittedName>
        <fullName evidence="3">Aspartate/glutamate racemase family protein</fullName>
    </submittedName>
</protein>
<dbReference type="PROSITE" id="PS00924">
    <property type="entry name" value="ASP_GLU_RACEMASE_2"/>
    <property type="match status" value="1"/>
</dbReference>
<reference evidence="3 4" key="1">
    <citation type="submission" date="2021-03" db="EMBL/GenBank/DDBJ databases">
        <title>Gelidibacter sp. nov., isolated from costal sediment.</title>
        <authorList>
            <person name="Lun K.-Y."/>
        </authorList>
    </citation>
    <scope>NUCLEOTIDE SEQUENCE [LARGE SCALE GENOMIC DNA]</scope>
    <source>
        <strain evidence="3 4">DF109</strain>
    </source>
</reference>
<dbReference type="SUPFAM" id="SSF53681">
    <property type="entry name" value="Aspartate/glutamate racemase"/>
    <property type="match status" value="2"/>
</dbReference>
<comment type="similarity">
    <text evidence="1">Belongs to the aspartate/glutamate racemases family.</text>
</comment>
<dbReference type="InterPro" id="IPR004380">
    <property type="entry name" value="Asp_race"/>
</dbReference>
<organism evidence="3 4">
    <name type="scientific">Gelidibacter pelagius</name>
    <dbReference type="NCBI Taxonomy" id="2819985"/>
    <lineage>
        <taxon>Bacteria</taxon>
        <taxon>Pseudomonadati</taxon>
        <taxon>Bacteroidota</taxon>
        <taxon>Flavobacteriia</taxon>
        <taxon>Flavobacteriales</taxon>
        <taxon>Flavobacteriaceae</taxon>
        <taxon>Gelidibacter</taxon>
    </lineage>
</organism>
<dbReference type="InterPro" id="IPR033134">
    <property type="entry name" value="Asp/Glu_racemase_AS_2"/>
</dbReference>
<name>A0ABS3SPF1_9FLAO</name>
<dbReference type="Gene3D" id="3.40.50.1860">
    <property type="match status" value="2"/>
</dbReference>
<proteinExistence type="inferred from homology"/>
<dbReference type="PANTHER" id="PTHR21198">
    <property type="entry name" value="GLUTAMATE RACEMASE"/>
    <property type="match status" value="1"/>
</dbReference>
<evidence type="ECO:0000313" key="3">
    <source>
        <dbReference type="EMBL" id="MBO3097589.1"/>
    </source>
</evidence>
<dbReference type="NCBIfam" id="TIGR00035">
    <property type="entry name" value="asp_race"/>
    <property type="match status" value="1"/>
</dbReference>
<dbReference type="PANTHER" id="PTHR21198:SF7">
    <property type="entry name" value="ASPARTATE-GLUTAMATE RACEMASE FAMILY"/>
    <property type="match status" value="1"/>
</dbReference>
<keyword evidence="4" id="KW-1185">Reference proteome</keyword>
<dbReference type="EMBL" id="JAGEVG010000004">
    <property type="protein sequence ID" value="MBO3097589.1"/>
    <property type="molecule type" value="Genomic_DNA"/>
</dbReference>
<comment type="caution">
    <text evidence="3">The sequence shown here is derived from an EMBL/GenBank/DDBJ whole genome shotgun (WGS) entry which is preliminary data.</text>
</comment>
<evidence type="ECO:0000313" key="4">
    <source>
        <dbReference type="Proteomes" id="UP000681315"/>
    </source>
</evidence>
<gene>
    <name evidence="3" type="ORF">J4051_04880</name>
</gene>